<dbReference type="InterPro" id="IPR017587">
    <property type="entry name" value="YqeC"/>
</dbReference>
<sequence length="254" mass="28977">MSLDSLIDIKNSMDKKEIITVVGAGGKTSFIDSIAQIYRKKSRVLLTTTTKIFVPCEASYENMILLDDISEEELSNLNFVKGITVCGKCINEDNKIVGIDFKDLKKLEDKFDLILIEGDGSKKKKLKGWNDNEPIVYENTTKTIAILDITSYNMKINEENIHRLDKFIDQIGYKNNLYKKLNKGVDVSDLVKIVLNKKALFKNSKGERVLFINKVENNGREAIAREIMKSIIEKDENIKLYFGSIKQNTCTLYK</sequence>
<dbReference type="Pfam" id="PF19842">
    <property type="entry name" value="YqeC"/>
    <property type="match status" value="1"/>
</dbReference>
<organism evidence="1 2">
    <name type="scientific">Metaclostridioides mangenotii</name>
    <dbReference type="NCBI Taxonomy" id="1540"/>
    <lineage>
        <taxon>Bacteria</taxon>
        <taxon>Bacillati</taxon>
        <taxon>Bacillota</taxon>
        <taxon>Clostridia</taxon>
        <taxon>Peptostreptococcales</taxon>
        <taxon>Peptostreptococcaceae</taxon>
        <taxon>Metaclostridioides</taxon>
    </lineage>
</organism>
<dbReference type="RefSeq" id="WP_234925945.1">
    <property type="nucleotide sequence ID" value="NZ_BAAACS010000017.1"/>
</dbReference>
<protein>
    <submittedName>
        <fullName evidence="1">Selenium-dependent hydroxylase accessory protein YqeC</fullName>
    </submittedName>
</protein>
<dbReference type="Proteomes" id="UP000767291">
    <property type="component" value="Unassembled WGS sequence"/>
</dbReference>
<dbReference type="NCBIfam" id="TIGR03172">
    <property type="entry name" value="selenium cofactor biosynthesis protein YqeC"/>
    <property type="match status" value="1"/>
</dbReference>
<dbReference type="EMBL" id="JAGGJX010000001">
    <property type="protein sequence ID" value="MBP1854184.1"/>
    <property type="molecule type" value="Genomic_DNA"/>
</dbReference>
<keyword evidence="2" id="KW-1185">Reference proteome</keyword>
<comment type="caution">
    <text evidence="1">The sequence shown here is derived from an EMBL/GenBank/DDBJ whole genome shotgun (WGS) entry which is preliminary data.</text>
</comment>
<reference evidence="1 2" key="1">
    <citation type="submission" date="2021-03" db="EMBL/GenBank/DDBJ databases">
        <title>Genomic Encyclopedia of Type Strains, Phase IV (KMG-IV): sequencing the most valuable type-strain genomes for metagenomic binning, comparative biology and taxonomic classification.</title>
        <authorList>
            <person name="Goeker M."/>
        </authorList>
    </citation>
    <scope>NUCLEOTIDE SEQUENCE [LARGE SCALE GENOMIC DNA]</scope>
    <source>
        <strain evidence="1 2">DSM 1289</strain>
    </source>
</reference>
<evidence type="ECO:0000313" key="2">
    <source>
        <dbReference type="Proteomes" id="UP000767291"/>
    </source>
</evidence>
<proteinExistence type="predicted"/>
<accession>A0ABS4E8C7</accession>
<name>A0ABS4E8C7_9FIRM</name>
<gene>
    <name evidence="1" type="ORF">J2Z43_000574</name>
</gene>
<evidence type="ECO:0000313" key="1">
    <source>
        <dbReference type="EMBL" id="MBP1854184.1"/>
    </source>
</evidence>